<sequence length="168" mass="19024">MHHAWKCRCCGRQFNTLPLDFACGAPDHWLQIPESERQDRAKLDSDVCIVDGKDIFVRGCLEIPILGQDDHFVWGVWVSVSTTSFDRIVELWNAPVIENEPPKFGWLSNSISLYSGTINLKTNLHLRGGGRRPSIELEPTDHPLALEQRTGISISRVEEIVTNLLLLH</sequence>
<keyword evidence="2" id="KW-1185">Reference proteome</keyword>
<dbReference type="EMBL" id="LT670849">
    <property type="protein sequence ID" value="SHN79292.1"/>
    <property type="molecule type" value="Genomic_DNA"/>
</dbReference>
<accession>A0A1M7U888</accession>
<dbReference type="AlphaFoldDB" id="A0A1M7U888"/>
<name>A0A1M7U888_9BRAD</name>
<dbReference type="RefSeq" id="WP_072820285.1">
    <property type="nucleotide sequence ID" value="NZ_LT670849.1"/>
</dbReference>
<evidence type="ECO:0000313" key="2">
    <source>
        <dbReference type="Proteomes" id="UP000184096"/>
    </source>
</evidence>
<dbReference type="Proteomes" id="UP000184096">
    <property type="component" value="Chromosome I"/>
</dbReference>
<protein>
    <recommendedName>
        <fullName evidence="3">DUF2199 domain-containing protein</fullName>
    </recommendedName>
</protein>
<evidence type="ECO:0000313" key="1">
    <source>
        <dbReference type="EMBL" id="SHN79292.1"/>
    </source>
</evidence>
<dbReference type="OrthoDB" id="4404538at2"/>
<dbReference type="Pfam" id="PF09965">
    <property type="entry name" value="DUF2199"/>
    <property type="match status" value="1"/>
</dbReference>
<proteinExistence type="predicted"/>
<reference evidence="2" key="1">
    <citation type="submission" date="2016-11" db="EMBL/GenBank/DDBJ databases">
        <authorList>
            <person name="Varghese N."/>
            <person name="Submissions S."/>
        </authorList>
    </citation>
    <scope>NUCLEOTIDE SEQUENCE [LARGE SCALE GENOMIC DNA]</scope>
    <source>
        <strain evidence="2">GAS401</strain>
    </source>
</reference>
<dbReference type="InterPro" id="IPR018697">
    <property type="entry name" value="DUF2199"/>
</dbReference>
<evidence type="ECO:0008006" key="3">
    <source>
        <dbReference type="Google" id="ProtNLM"/>
    </source>
</evidence>
<organism evidence="1 2">
    <name type="scientific">Bradyrhizobium erythrophlei</name>
    <dbReference type="NCBI Taxonomy" id="1437360"/>
    <lineage>
        <taxon>Bacteria</taxon>
        <taxon>Pseudomonadati</taxon>
        <taxon>Pseudomonadota</taxon>
        <taxon>Alphaproteobacteria</taxon>
        <taxon>Hyphomicrobiales</taxon>
        <taxon>Nitrobacteraceae</taxon>
        <taxon>Bradyrhizobium</taxon>
    </lineage>
</organism>
<gene>
    <name evidence="1" type="ORF">SAMN05444170_3979</name>
</gene>